<gene>
    <name evidence="1" type="ORF">M747DRAFT_131311</name>
</gene>
<dbReference type="VEuPathDB" id="FungiDB:M747DRAFT_131311"/>
<reference evidence="1 2" key="1">
    <citation type="submission" date="2018-07" db="EMBL/GenBank/DDBJ databases">
        <title>Section-level genome sequencing of Aspergillus section Nigri to investigate inter- and intra-species variation.</title>
        <authorList>
            <consortium name="DOE Joint Genome Institute"/>
            <person name="Vesth T.C."/>
            <person name="Nybo J.L."/>
            <person name="Theobald S."/>
            <person name="Frisvad J.C."/>
            <person name="Larsen T.O."/>
            <person name="Nielsen K.F."/>
            <person name="Hoof J.B."/>
            <person name="Brandl J."/>
            <person name="Salamov A."/>
            <person name="Riley R."/>
            <person name="Gladden J.M."/>
            <person name="Phatale P."/>
            <person name="Nielsen M.T."/>
            <person name="Lyhne E.K."/>
            <person name="Kogle M.E."/>
            <person name="Strasser K."/>
            <person name="McDonnell E."/>
            <person name="Barry K."/>
            <person name="Clum A."/>
            <person name="Chen C."/>
            <person name="Nolan M."/>
            <person name="Sandor L."/>
            <person name="Kuo A."/>
            <person name="Lipzen A."/>
            <person name="Hainaut M."/>
            <person name="Drula E."/>
            <person name="Tsang A."/>
            <person name="Magnuson J.K."/>
            <person name="Henrissat B."/>
            <person name="Wiebenga A."/>
            <person name="Simmons B.A."/>
            <person name="Makela M.R."/>
            <person name="De vries R.P."/>
            <person name="Grigoriev I.V."/>
            <person name="Mortensen U.H."/>
            <person name="Baker S.E."/>
            <person name="Andersen M.R."/>
        </authorList>
    </citation>
    <scope>NUCLEOTIDE SEQUENCE [LARGE SCALE GENOMIC DNA]</scope>
    <source>
        <strain evidence="1 2">ATCC 13496</strain>
    </source>
</reference>
<name>A0A370BMI4_ASPNG</name>
<sequence length="139" mass="14956">MTGAGCFVLKERWLVGRLALLDFCAGRRGCASGQSLNKKQLLADHCIASRDSKYQAGLGTRLSSELLDPVMGGTVMSIRLSSIAASYSVWTKVQIRIFQSLSPDYGDCVYEAAGSGSLDHRLRSGGGKVFANIRLLPLD</sequence>
<organism evidence="1 2">
    <name type="scientific">Aspergillus niger ATCC 13496</name>
    <dbReference type="NCBI Taxonomy" id="1353008"/>
    <lineage>
        <taxon>Eukaryota</taxon>
        <taxon>Fungi</taxon>
        <taxon>Dikarya</taxon>
        <taxon>Ascomycota</taxon>
        <taxon>Pezizomycotina</taxon>
        <taxon>Eurotiomycetes</taxon>
        <taxon>Eurotiomycetidae</taxon>
        <taxon>Eurotiales</taxon>
        <taxon>Aspergillaceae</taxon>
        <taxon>Aspergillus</taxon>
        <taxon>Aspergillus subgen. Circumdati</taxon>
    </lineage>
</organism>
<dbReference type="AlphaFoldDB" id="A0A370BMI4"/>
<evidence type="ECO:0000313" key="2">
    <source>
        <dbReference type="Proteomes" id="UP000253845"/>
    </source>
</evidence>
<dbReference type="Proteomes" id="UP000253845">
    <property type="component" value="Unassembled WGS sequence"/>
</dbReference>
<protein>
    <submittedName>
        <fullName evidence="1">Uncharacterized protein</fullName>
    </submittedName>
</protein>
<evidence type="ECO:0000313" key="1">
    <source>
        <dbReference type="EMBL" id="RDH15628.1"/>
    </source>
</evidence>
<accession>A0A370BMI4</accession>
<proteinExistence type="predicted"/>
<dbReference type="EMBL" id="KZ851947">
    <property type="protein sequence ID" value="RDH15628.1"/>
    <property type="molecule type" value="Genomic_DNA"/>
</dbReference>